<comment type="catalytic activity">
    <reaction evidence="10">
        <text>2 1-tetradecanoyl-sn-glycero-3-phospho-(1'-sn-glycerol) = 1-tetradecanoyl-sn-glycero-3-phospho-(3'-tetradecanoyl-1'-sn-glycerol) + sn-glycero-3-phospho-(1'-sn-glycerol)</text>
        <dbReference type="Rhea" id="RHEA:77611"/>
        <dbReference type="ChEBI" id="CHEBI:64717"/>
        <dbReference type="ChEBI" id="CHEBI:72826"/>
        <dbReference type="ChEBI" id="CHEBI:232640"/>
    </reaction>
    <physiologicalReaction direction="left-to-right" evidence="10">
        <dbReference type="Rhea" id="RHEA:77612"/>
    </physiologicalReaction>
</comment>
<sequence>MTCGVCRQQASRPQNDPYCQAPAVPFCPAGHPPNTMPKFNATDTLYVYSLKAPILELQLGDRLAKYNVLHDAIGFHHVQSGLNFTLEWHAIGQLLNGTFPHELDNQSLVWCNQGAACVSDGIDEKRWNADSTPVKVAELNGTTFNLFANWTEMDNNTNVFYQTWTVREEPGGKMWFDSCDASLWVQRAFAAMAESGASFNHSVHLNYTKIYLYSKTAPVLLGNADIFTDKKKVDIATEIRMFYHRFRPHQSLSDLLKSYVDTYYTIVELGRFILYYNQTYWQLNMTEPYVDVTYEEVSLP</sequence>
<comment type="catalytic activity">
    <reaction evidence="12">
        <text>2 1-hexadecanoyl-sn-glycero-3-phospho-(1'-sn-glycerol) = 1-hexadecanoyl-sn-glycero-3-phospho-(3'-hexadecanoyl-1'-sn-glycerol) + sn-glycero-3-phospho-(1'-sn-glycerol)</text>
        <dbReference type="Rhea" id="RHEA:77607"/>
        <dbReference type="ChEBI" id="CHEBI:64717"/>
        <dbReference type="ChEBI" id="CHEBI:75158"/>
        <dbReference type="ChEBI" id="CHEBI:232639"/>
    </reaction>
    <physiologicalReaction direction="left-to-right" evidence="12">
        <dbReference type="Rhea" id="RHEA:77608"/>
    </physiologicalReaction>
</comment>
<proteinExistence type="inferred from homology"/>
<dbReference type="PANTHER" id="PTHR15380">
    <property type="entry name" value="CEROID-LIPOFUSCINOSIS, NEURONAL 5"/>
    <property type="match status" value="1"/>
</dbReference>
<evidence type="ECO:0000256" key="11">
    <source>
        <dbReference type="ARBA" id="ARBA00051022"/>
    </source>
</evidence>
<dbReference type="AlphaFoldDB" id="A0ABD0J389"/>
<comment type="caution">
    <text evidence="15">The sequence shown here is derived from an EMBL/GenBank/DDBJ whole genome shotgun (WGS) entry which is preliminary data.</text>
</comment>
<comment type="function">
    <text evidence="3">Exhibits palmitoyl protein thioesterase (S-depalmitoylation) activity in vitro and most likely plays a role in protein S-depalmitoylation.</text>
</comment>
<dbReference type="EMBL" id="JACVVK020000719">
    <property type="protein sequence ID" value="KAK7452262.1"/>
    <property type="molecule type" value="Genomic_DNA"/>
</dbReference>
<comment type="similarity">
    <text evidence="1">Belongs to the CLN5 family.</text>
</comment>
<reference evidence="15 16" key="1">
    <citation type="journal article" date="2023" name="Sci. Data">
        <title>Genome assembly of the Korean intertidal mud-creeper Batillaria attramentaria.</title>
        <authorList>
            <person name="Patra A.K."/>
            <person name="Ho P.T."/>
            <person name="Jun S."/>
            <person name="Lee S.J."/>
            <person name="Kim Y."/>
            <person name="Won Y.J."/>
        </authorList>
    </citation>
    <scope>NUCLEOTIDE SEQUENCE [LARGE SCALE GENOMIC DNA]</scope>
    <source>
        <strain evidence="15">Wonlab-2016</strain>
    </source>
</reference>
<gene>
    <name evidence="15" type="ORF">BaRGS_00039743</name>
</gene>
<evidence type="ECO:0000256" key="12">
    <source>
        <dbReference type="ARBA" id="ARBA00051183"/>
    </source>
</evidence>
<evidence type="ECO:0000256" key="2">
    <source>
        <dbReference type="ARBA" id="ARBA00023180"/>
    </source>
</evidence>
<accession>A0ABD0J389</accession>
<evidence type="ECO:0000256" key="13">
    <source>
        <dbReference type="ARBA" id="ARBA00051553"/>
    </source>
</evidence>
<evidence type="ECO:0000256" key="5">
    <source>
        <dbReference type="ARBA" id="ARBA00044547"/>
    </source>
</evidence>
<comment type="catalytic activity">
    <reaction evidence="13">
        <text>2 1-acyl-sn-glycero-3-phospho-(1'-sn-glycerol) = 1-acyl-sn-glycero-3-phospho-(3'-acyl-sn-1'-glycerol) + sn-glycero-3-phospho-(1'-sn-glycerol)</text>
        <dbReference type="Rhea" id="RHEA:77619"/>
        <dbReference type="ChEBI" id="CHEBI:64717"/>
        <dbReference type="ChEBI" id="CHEBI:64840"/>
        <dbReference type="ChEBI" id="CHEBI:232628"/>
    </reaction>
    <physiologicalReaction direction="left-to-right" evidence="13">
        <dbReference type="Rhea" id="RHEA:77620"/>
    </physiologicalReaction>
</comment>
<evidence type="ECO:0000313" key="15">
    <source>
        <dbReference type="EMBL" id="KAK7452262.1"/>
    </source>
</evidence>
<evidence type="ECO:0000256" key="1">
    <source>
        <dbReference type="ARBA" id="ARBA00007028"/>
    </source>
</evidence>
<keyword evidence="16" id="KW-1185">Reference proteome</keyword>
<comment type="catalytic activity">
    <reaction evidence="9">
        <text>S-hexadecanoyl-L-cysteinyl-[protein] + H2O = L-cysteinyl-[protein] + hexadecanoate + H(+)</text>
        <dbReference type="Rhea" id="RHEA:19233"/>
        <dbReference type="Rhea" id="RHEA-COMP:10131"/>
        <dbReference type="Rhea" id="RHEA-COMP:11032"/>
        <dbReference type="ChEBI" id="CHEBI:7896"/>
        <dbReference type="ChEBI" id="CHEBI:15377"/>
        <dbReference type="ChEBI" id="CHEBI:15378"/>
        <dbReference type="ChEBI" id="CHEBI:29950"/>
        <dbReference type="ChEBI" id="CHEBI:74151"/>
        <dbReference type="EC" id="3.1.2.22"/>
    </reaction>
    <physiologicalReaction direction="left-to-right" evidence="9">
        <dbReference type="Rhea" id="RHEA:19234"/>
    </physiologicalReaction>
</comment>
<evidence type="ECO:0000256" key="6">
    <source>
        <dbReference type="ARBA" id="ARBA00044556"/>
    </source>
</evidence>
<organism evidence="15 16">
    <name type="scientific">Batillaria attramentaria</name>
    <dbReference type="NCBI Taxonomy" id="370345"/>
    <lineage>
        <taxon>Eukaryota</taxon>
        <taxon>Metazoa</taxon>
        <taxon>Spiralia</taxon>
        <taxon>Lophotrochozoa</taxon>
        <taxon>Mollusca</taxon>
        <taxon>Gastropoda</taxon>
        <taxon>Caenogastropoda</taxon>
        <taxon>Sorbeoconcha</taxon>
        <taxon>Cerithioidea</taxon>
        <taxon>Batillariidae</taxon>
        <taxon>Batillaria</taxon>
    </lineage>
</organism>
<dbReference type="Proteomes" id="UP001519460">
    <property type="component" value="Unassembled WGS sequence"/>
</dbReference>
<evidence type="ECO:0000256" key="7">
    <source>
        <dbReference type="ARBA" id="ARBA00044557"/>
    </source>
</evidence>
<evidence type="ECO:0000313" key="16">
    <source>
        <dbReference type="Proteomes" id="UP001519460"/>
    </source>
</evidence>
<dbReference type="GO" id="GO:0008474">
    <property type="term" value="F:palmitoyl-(protein) hydrolase activity"/>
    <property type="evidence" value="ECO:0007669"/>
    <property type="project" value="UniProtKB-EC"/>
</dbReference>
<evidence type="ECO:0000256" key="10">
    <source>
        <dbReference type="ARBA" id="ARBA00050455"/>
    </source>
</evidence>
<evidence type="ECO:0000256" key="14">
    <source>
        <dbReference type="ARBA" id="ARBA00051789"/>
    </source>
</evidence>
<evidence type="ECO:0000256" key="9">
    <source>
        <dbReference type="ARBA" id="ARBA00047409"/>
    </source>
</evidence>
<protein>
    <recommendedName>
        <fullName evidence="4">Bis(monoacylglycero)phosphate synthase CLN5</fullName>
    </recommendedName>
    <alternativeName>
        <fullName evidence="5">Ceroid-lipofuscinosis neuronal protein 5</fullName>
    </alternativeName>
    <alternativeName>
        <fullName evidence="7">Palmitoyl protein thioesterase CLN5</fullName>
    </alternativeName>
    <alternativeName>
        <fullName evidence="6">S-depalmitoylase CLN5</fullName>
    </alternativeName>
</protein>
<comment type="function">
    <text evidence="8">Catalyzes the synthesis of bis(monoacylglycero)phosphate (BMP) via transacylation of 2 molecules of lysophosphatidylglycerol (LPG). BMP also known as lysobisphosphatidic acid plays a key role in the formation of intraluminal vesicles and in maintaining intracellular cholesterol homeostasis. Can use only LPG as the exclusive lysophospholipid acyl donor for base exchange and displays BMP synthase activity towards various LPGs (LPG 14:0, LPG 16:0, LPG 18:0, LPG 18:1) with a higher preference for longer chain lengths. Plays a role in influencing the retrograde trafficking of lysosomal sorting receptors SORT1 and IGF2R from the endosomes to the trans-Golgi network by controlling the recruitment of retromer complex to the endosomal membrane. Regulates the localization and activation of RAB7A which is required to recruit the retromer complex to the endosomal membrane.</text>
</comment>
<comment type="catalytic activity">
    <reaction evidence="11">
        <text>2 1-(9Z-octadecenoyl)-sn-glycero-3-phospho-(1'-sn-glycerol) = 1-(9Z-octadecenoyl)-sn-glycero-3-phospho-(3'-(9Z-octadecenoyl)-1'-sn-glycerol) + sn-glycero-3-phospho-(1'-sn-glycerol)</text>
        <dbReference type="Rhea" id="RHEA:77599"/>
        <dbReference type="ChEBI" id="CHEBI:64717"/>
        <dbReference type="ChEBI" id="CHEBI:72828"/>
        <dbReference type="ChEBI" id="CHEBI:232637"/>
    </reaction>
    <physiologicalReaction direction="left-to-right" evidence="11">
        <dbReference type="Rhea" id="RHEA:77600"/>
    </physiologicalReaction>
</comment>
<comment type="catalytic activity">
    <reaction evidence="14">
        <text>2 1-octadecanoyl-sn-glycero-3-phospho-(1'-sn-glycerol) = 1-octadecanoyl-sn-glycero-3-phospho-(3'-octadecanoyl-1'-sn-glycerol) + sn-glycero-3-phospho-(1'-sn-glycerol)</text>
        <dbReference type="Rhea" id="RHEA:77603"/>
        <dbReference type="ChEBI" id="CHEBI:64717"/>
        <dbReference type="ChEBI" id="CHEBI:72827"/>
        <dbReference type="ChEBI" id="CHEBI:232638"/>
    </reaction>
    <physiologicalReaction direction="left-to-right" evidence="14">
        <dbReference type="Rhea" id="RHEA:77604"/>
    </physiologicalReaction>
</comment>
<dbReference type="InterPro" id="IPR026138">
    <property type="entry name" value="CLN5"/>
</dbReference>
<dbReference type="PANTHER" id="PTHR15380:SF2">
    <property type="entry name" value="CEROID-LIPOFUSCINOSIS NEURONAL PROTEIN 5"/>
    <property type="match status" value="1"/>
</dbReference>
<evidence type="ECO:0000256" key="3">
    <source>
        <dbReference type="ARBA" id="ARBA00044494"/>
    </source>
</evidence>
<dbReference type="Pfam" id="PF15014">
    <property type="entry name" value="CLN5"/>
    <property type="match status" value="1"/>
</dbReference>
<keyword evidence="2" id="KW-0325">Glycoprotein</keyword>
<evidence type="ECO:0000256" key="4">
    <source>
        <dbReference type="ARBA" id="ARBA00044532"/>
    </source>
</evidence>
<evidence type="ECO:0000256" key="8">
    <source>
        <dbReference type="ARBA" id="ARBA00045492"/>
    </source>
</evidence>
<name>A0ABD0J389_9CAEN</name>